<gene>
    <name evidence="1" type="ORF">NDU88_004518</name>
</gene>
<name>A0AAV7TRG8_PLEWA</name>
<protein>
    <submittedName>
        <fullName evidence="1">Uncharacterized protein</fullName>
    </submittedName>
</protein>
<accession>A0AAV7TRG8</accession>
<keyword evidence="2" id="KW-1185">Reference proteome</keyword>
<evidence type="ECO:0000313" key="2">
    <source>
        <dbReference type="Proteomes" id="UP001066276"/>
    </source>
</evidence>
<comment type="caution">
    <text evidence="1">The sequence shown here is derived from an EMBL/GenBank/DDBJ whole genome shotgun (WGS) entry which is preliminary data.</text>
</comment>
<reference evidence="1" key="1">
    <citation type="journal article" date="2022" name="bioRxiv">
        <title>Sequencing and chromosome-scale assembly of the giantPleurodeles waltlgenome.</title>
        <authorList>
            <person name="Brown T."/>
            <person name="Elewa A."/>
            <person name="Iarovenko S."/>
            <person name="Subramanian E."/>
            <person name="Araus A.J."/>
            <person name="Petzold A."/>
            <person name="Susuki M."/>
            <person name="Suzuki K.-i.T."/>
            <person name="Hayashi T."/>
            <person name="Toyoda A."/>
            <person name="Oliveira C."/>
            <person name="Osipova E."/>
            <person name="Leigh N.D."/>
            <person name="Simon A."/>
            <person name="Yun M.H."/>
        </authorList>
    </citation>
    <scope>NUCLEOTIDE SEQUENCE</scope>
    <source>
        <strain evidence="1">20211129_DDA</strain>
        <tissue evidence="1">Liver</tissue>
    </source>
</reference>
<organism evidence="1 2">
    <name type="scientific">Pleurodeles waltl</name>
    <name type="common">Iberian ribbed newt</name>
    <dbReference type="NCBI Taxonomy" id="8319"/>
    <lineage>
        <taxon>Eukaryota</taxon>
        <taxon>Metazoa</taxon>
        <taxon>Chordata</taxon>
        <taxon>Craniata</taxon>
        <taxon>Vertebrata</taxon>
        <taxon>Euteleostomi</taxon>
        <taxon>Amphibia</taxon>
        <taxon>Batrachia</taxon>
        <taxon>Caudata</taxon>
        <taxon>Salamandroidea</taxon>
        <taxon>Salamandridae</taxon>
        <taxon>Pleurodelinae</taxon>
        <taxon>Pleurodeles</taxon>
    </lineage>
</organism>
<proteinExistence type="predicted"/>
<dbReference type="AlphaFoldDB" id="A0AAV7TRG8"/>
<dbReference type="EMBL" id="JANPWB010000006">
    <property type="protein sequence ID" value="KAJ1179284.1"/>
    <property type="molecule type" value="Genomic_DNA"/>
</dbReference>
<evidence type="ECO:0000313" key="1">
    <source>
        <dbReference type="EMBL" id="KAJ1179284.1"/>
    </source>
</evidence>
<dbReference type="Proteomes" id="UP001066276">
    <property type="component" value="Chromosome 3_2"/>
</dbReference>
<sequence>MKGVKSHIDLIEATVAQQGQVQDAQGERVSALETQQRLLSDGLAEYENRSCHNSIRITGVSATTPNAELEAYVQPLFSHLLQDSDAGDLTHERTHRVSSLSAVEPAYTRCSYQSPLYPVKENILKAAWKFDFIILRCDTLTLFQNILLQTLVKHQDFDRVLSYLCISKILYYWGFPLCLLFTFPHMPDKVRAVLHMVPSVESGVAQMAVLSLQREIDGIRYR</sequence>